<proteinExistence type="predicted"/>
<dbReference type="PROSITE" id="PS50181">
    <property type="entry name" value="FBOX"/>
    <property type="match status" value="1"/>
</dbReference>
<feature type="domain" description="F-box" evidence="1">
    <location>
        <begin position="6"/>
        <end position="51"/>
    </location>
</feature>
<dbReference type="InterPro" id="IPR001810">
    <property type="entry name" value="F-box_dom"/>
</dbReference>
<dbReference type="EMBL" id="KV442065">
    <property type="protein sequence ID" value="OAQ26571.1"/>
    <property type="molecule type" value="Genomic_DNA"/>
</dbReference>
<dbReference type="SUPFAM" id="SSF52047">
    <property type="entry name" value="RNI-like"/>
    <property type="match status" value="1"/>
</dbReference>
<dbReference type="InterPro" id="IPR032675">
    <property type="entry name" value="LRR_dom_sf"/>
</dbReference>
<accession>A0A197JQ27</accession>
<evidence type="ECO:0000313" key="2">
    <source>
        <dbReference type="EMBL" id="OAQ26571.1"/>
    </source>
</evidence>
<dbReference type="SUPFAM" id="SSF81383">
    <property type="entry name" value="F-box domain"/>
    <property type="match status" value="1"/>
</dbReference>
<evidence type="ECO:0000259" key="1">
    <source>
        <dbReference type="PROSITE" id="PS50181"/>
    </source>
</evidence>
<evidence type="ECO:0000313" key="3">
    <source>
        <dbReference type="Proteomes" id="UP000078512"/>
    </source>
</evidence>
<dbReference type="OrthoDB" id="2434396at2759"/>
<organism evidence="2 3">
    <name type="scientific">Linnemannia elongata AG-77</name>
    <dbReference type="NCBI Taxonomy" id="1314771"/>
    <lineage>
        <taxon>Eukaryota</taxon>
        <taxon>Fungi</taxon>
        <taxon>Fungi incertae sedis</taxon>
        <taxon>Mucoromycota</taxon>
        <taxon>Mortierellomycotina</taxon>
        <taxon>Mortierellomycetes</taxon>
        <taxon>Mortierellales</taxon>
        <taxon>Mortierellaceae</taxon>
        <taxon>Linnemannia</taxon>
    </lineage>
</organism>
<gene>
    <name evidence="2" type="ORF">K457DRAFT_683579</name>
</gene>
<dbReference type="Gene3D" id="1.20.1280.50">
    <property type="match status" value="1"/>
</dbReference>
<dbReference type="InterPro" id="IPR036047">
    <property type="entry name" value="F-box-like_dom_sf"/>
</dbReference>
<keyword evidence="3" id="KW-1185">Reference proteome</keyword>
<sequence>MDPIDPVSFSSLPPEIVPLIATSLNRHDLAQCVRVCHQWLTLFTPSLWRNVKADSWFCDNKRILILIRNSQFIRHLELGDGLVADILGLVQFGRRSVGVGLLTLVASFEQETPSSFPRLTLLGDGAAGVEQEQEQEQQQEDDAKHGNARTLGMLLQASDNLKSLTVDETCFRFRDGTDAFLLIIGCCPTRALERLEIRFGHHPAFATLTAENDENTIYTALEAWAPEAGTLGVFEALKELVLFGGDSHIAALRVGFLTRCPSLERVQLNNIDEVAMVSLGVAFNKCCHQLSHLDWRGPSRGFDDEIAVLISSAKSHWKEISLPDMDAFGPKAFAALMESVRTRLEVLKVNGWGDLQGPDFLDLLCSAQHLRRLEGPADGRVWSSTTELTMWAYSAFYQHTHGKDRSWALGPSLEFLQIWIDDVPRPDIVCRRNGDPLPPNPDVPEGGGDVYLRYDVQRWVYTQLRRLTGLQELILGVRELDPKVLLVRSVAHLSYDPIPLEESLRHVAPTFIYRSLEFSLDSGLEMLAELKELRVLDVKSTAHRIGVTELDWMHVNWPKLKTIRGLESKREWAGDVADGLAIKAAVDAWMADHPNGIGSCY</sequence>
<reference evidence="2 3" key="1">
    <citation type="submission" date="2016-05" db="EMBL/GenBank/DDBJ databases">
        <title>Genome sequencing reveals origins of a unique bacterial endosymbiosis in the earliest lineages of terrestrial Fungi.</title>
        <authorList>
            <consortium name="DOE Joint Genome Institute"/>
            <person name="Uehling J."/>
            <person name="Gryganskyi A."/>
            <person name="Hameed K."/>
            <person name="Tschaplinski T."/>
            <person name="Misztal P."/>
            <person name="Wu S."/>
            <person name="Desiro A."/>
            <person name="Vande Pol N."/>
            <person name="Du Z.-Y."/>
            <person name="Zienkiewicz A."/>
            <person name="Zienkiewicz K."/>
            <person name="Morin E."/>
            <person name="Tisserant E."/>
            <person name="Splivallo R."/>
            <person name="Hainaut M."/>
            <person name="Henrissat B."/>
            <person name="Ohm R."/>
            <person name="Kuo A."/>
            <person name="Yan J."/>
            <person name="Lipzen A."/>
            <person name="Nolan M."/>
            <person name="Labutti K."/>
            <person name="Barry K."/>
            <person name="Goldstein A."/>
            <person name="Labbe J."/>
            <person name="Schadt C."/>
            <person name="Tuskan G."/>
            <person name="Grigoriev I."/>
            <person name="Martin F."/>
            <person name="Vilgalys R."/>
            <person name="Bonito G."/>
        </authorList>
    </citation>
    <scope>NUCLEOTIDE SEQUENCE [LARGE SCALE GENOMIC DNA]</scope>
    <source>
        <strain evidence="2 3">AG-77</strain>
    </source>
</reference>
<dbReference type="AlphaFoldDB" id="A0A197JQ27"/>
<dbReference type="Pfam" id="PF12937">
    <property type="entry name" value="F-box-like"/>
    <property type="match status" value="1"/>
</dbReference>
<protein>
    <recommendedName>
        <fullName evidence="1">F-box domain-containing protein</fullName>
    </recommendedName>
</protein>
<dbReference type="Proteomes" id="UP000078512">
    <property type="component" value="Unassembled WGS sequence"/>
</dbReference>
<name>A0A197JQ27_9FUNG</name>
<dbReference type="Gene3D" id="3.80.10.10">
    <property type="entry name" value="Ribonuclease Inhibitor"/>
    <property type="match status" value="1"/>
</dbReference>